<dbReference type="SUPFAM" id="SSF52540">
    <property type="entry name" value="P-loop containing nucleoside triphosphate hydrolases"/>
    <property type="match status" value="1"/>
</dbReference>
<dbReference type="InterPro" id="IPR027417">
    <property type="entry name" value="P-loop_NTPase"/>
</dbReference>
<sequence length="173" mass="20399">MIVYITGASGSGKTTLLKSLSVKAYDLDDIYENNWKKHKRIDTVQKGVIKDINILLSKNKNIVFVGLQGKDDLPFIPDVIYILIRKDYEQYYRDKLVRDLNLLCKYKTDFEEVLKKEPFNEFRKHFWSNDIVNMKSFDEFKKYVDKMNKSIQKDFPTAELLTASEIIQKINEV</sequence>
<name>A0A6C0LNK7_9ZZZZ</name>
<dbReference type="AlphaFoldDB" id="A0A6C0LNK7"/>
<accession>A0A6C0LNK7</accession>
<evidence type="ECO:0000313" key="1">
    <source>
        <dbReference type="EMBL" id="QHU32147.1"/>
    </source>
</evidence>
<dbReference type="Gene3D" id="3.40.50.300">
    <property type="entry name" value="P-loop containing nucleotide triphosphate hydrolases"/>
    <property type="match status" value="1"/>
</dbReference>
<organism evidence="1">
    <name type="scientific">viral metagenome</name>
    <dbReference type="NCBI Taxonomy" id="1070528"/>
    <lineage>
        <taxon>unclassified sequences</taxon>
        <taxon>metagenomes</taxon>
        <taxon>organismal metagenomes</taxon>
    </lineage>
</organism>
<dbReference type="EMBL" id="MN740536">
    <property type="protein sequence ID" value="QHU32147.1"/>
    <property type="molecule type" value="Genomic_DNA"/>
</dbReference>
<reference evidence="1" key="1">
    <citation type="journal article" date="2020" name="Nature">
        <title>Giant virus diversity and host interactions through global metagenomics.</title>
        <authorList>
            <person name="Schulz F."/>
            <person name="Roux S."/>
            <person name="Paez-Espino D."/>
            <person name="Jungbluth S."/>
            <person name="Walsh D.A."/>
            <person name="Denef V.J."/>
            <person name="McMahon K.D."/>
            <person name="Konstantinidis K.T."/>
            <person name="Eloe-Fadrosh E.A."/>
            <person name="Kyrpides N.C."/>
            <person name="Woyke T."/>
        </authorList>
    </citation>
    <scope>NUCLEOTIDE SEQUENCE</scope>
    <source>
        <strain evidence="1">GVMAG-M-3300027963-9</strain>
    </source>
</reference>
<protein>
    <submittedName>
        <fullName evidence="1">Uncharacterized protein</fullName>
    </submittedName>
</protein>
<proteinExistence type="predicted"/>